<dbReference type="InterPro" id="IPR036271">
    <property type="entry name" value="Tet_transcr_reg_TetR-rel_C_sf"/>
</dbReference>
<dbReference type="InterPro" id="IPR009057">
    <property type="entry name" value="Homeodomain-like_sf"/>
</dbReference>
<sequence>MIPNPANARASRTDGEATRARILQAAGELFGSRGFAETTSKAVAAHAGVDLASINYHFGSRSGLYQATLIEAHRRLFTVDALSQLVHAPLPASERLRILMAQLVSQATSAQTNWHLGLLAAEVMAPSSHLQVLFRTESAPKLSLVRQLVAEIIDIDADDPVVTRCMFSVGAPCIMMLIARRELPGPLHELRHMQPEVLVDHLHRFAMAGLAAIRASLTPPADPLP</sequence>
<protein>
    <submittedName>
        <fullName evidence="4">Putative bacteriochlorophyll 4-vinyl reductase</fullName>
    </submittedName>
</protein>
<gene>
    <name evidence="4" type="ORF">HMPREF0551_0898</name>
</gene>
<dbReference type="AlphaFoldDB" id="E7RVS7"/>
<dbReference type="Pfam" id="PF00440">
    <property type="entry name" value="TetR_N"/>
    <property type="match status" value="1"/>
</dbReference>
<dbReference type="PANTHER" id="PTHR30055">
    <property type="entry name" value="HTH-TYPE TRANSCRIPTIONAL REGULATOR RUTR"/>
    <property type="match status" value="1"/>
</dbReference>
<dbReference type="eggNOG" id="COG1309">
    <property type="taxonomic scope" value="Bacteria"/>
</dbReference>
<keyword evidence="1 2" id="KW-0238">DNA-binding</keyword>
<evidence type="ECO:0000259" key="3">
    <source>
        <dbReference type="PROSITE" id="PS50977"/>
    </source>
</evidence>
<feature type="DNA-binding region" description="H-T-H motif" evidence="2">
    <location>
        <begin position="39"/>
        <end position="58"/>
    </location>
</feature>
<evidence type="ECO:0000313" key="4">
    <source>
        <dbReference type="EMBL" id="EFV95410.1"/>
    </source>
</evidence>
<dbReference type="PRINTS" id="PR00455">
    <property type="entry name" value="HTHTETR"/>
</dbReference>
<reference evidence="4 5" key="1">
    <citation type="submission" date="2010-12" db="EMBL/GenBank/DDBJ databases">
        <authorList>
            <person name="Muzny D."/>
            <person name="Qin X."/>
            <person name="Deng J."/>
            <person name="Jiang H."/>
            <person name="Liu Y."/>
            <person name="Qu J."/>
            <person name="Song X.-Z."/>
            <person name="Zhang L."/>
            <person name="Thornton R."/>
            <person name="Coyle M."/>
            <person name="Francisco L."/>
            <person name="Jackson L."/>
            <person name="Javaid M."/>
            <person name="Korchina V."/>
            <person name="Kovar C."/>
            <person name="Mata R."/>
            <person name="Mathew T."/>
            <person name="Ngo R."/>
            <person name="Nguyen L."/>
            <person name="Nguyen N."/>
            <person name="Okwuonu G."/>
            <person name="Ongeri F."/>
            <person name="Pham C."/>
            <person name="Simmons D."/>
            <person name="Wilczek-Boney K."/>
            <person name="Hale W."/>
            <person name="Jakkamsetti A."/>
            <person name="Pham P."/>
            <person name="Ruth R."/>
            <person name="San Lucas F."/>
            <person name="Warren J."/>
            <person name="Zhang J."/>
            <person name="Zhao Z."/>
            <person name="Zhou C."/>
            <person name="Zhu D."/>
            <person name="Lee S."/>
            <person name="Bess C."/>
            <person name="Blankenburg K."/>
            <person name="Forbes L."/>
            <person name="Fu Q."/>
            <person name="Gubbala S."/>
            <person name="Hirani K."/>
            <person name="Jayaseelan J.C."/>
            <person name="Lara F."/>
            <person name="Munidasa M."/>
            <person name="Palculict T."/>
            <person name="Patil S."/>
            <person name="Pu L.-L."/>
            <person name="Saada N."/>
            <person name="Tang L."/>
            <person name="Weissenberger G."/>
            <person name="Zhu Y."/>
            <person name="Hemphill L."/>
            <person name="Shang Y."/>
            <person name="Youmans B."/>
            <person name="Ayvaz T."/>
            <person name="Ross M."/>
            <person name="Santibanez J."/>
            <person name="Aqrawi P."/>
            <person name="Gross S."/>
            <person name="Joshi V."/>
            <person name="Fowler G."/>
            <person name="Nazareth L."/>
            <person name="Reid J."/>
            <person name="Worley K."/>
            <person name="Petrosino J."/>
            <person name="Highlander S."/>
            <person name="Gibbs R."/>
        </authorList>
    </citation>
    <scope>NUCLEOTIDE SEQUENCE [LARGE SCALE GENOMIC DNA]</scope>
    <source>
        <strain evidence="4 5">ATCC 51599</strain>
    </source>
</reference>
<dbReference type="PROSITE" id="PS50977">
    <property type="entry name" value="HTH_TETR_2"/>
    <property type="match status" value="1"/>
</dbReference>
<name>E7RVS7_9BURK</name>
<evidence type="ECO:0000256" key="2">
    <source>
        <dbReference type="PROSITE-ProRule" id="PRU00335"/>
    </source>
</evidence>
<dbReference type="Pfam" id="PF09209">
    <property type="entry name" value="CecR_C"/>
    <property type="match status" value="1"/>
</dbReference>
<dbReference type="PANTHER" id="PTHR30055:SF235">
    <property type="entry name" value="TRANSCRIPTIONAL REGULATORY PROTEIN"/>
    <property type="match status" value="1"/>
</dbReference>
<dbReference type="EMBL" id="AEQP01000003">
    <property type="protein sequence ID" value="EFV95410.1"/>
    <property type="molecule type" value="Genomic_DNA"/>
</dbReference>
<dbReference type="GO" id="GO:0000976">
    <property type="term" value="F:transcription cis-regulatory region binding"/>
    <property type="evidence" value="ECO:0007669"/>
    <property type="project" value="TreeGrafter"/>
</dbReference>
<dbReference type="Proteomes" id="UP000011021">
    <property type="component" value="Unassembled WGS sequence"/>
</dbReference>
<evidence type="ECO:0000313" key="5">
    <source>
        <dbReference type="Proteomes" id="UP000011021"/>
    </source>
</evidence>
<dbReference type="InterPro" id="IPR050109">
    <property type="entry name" value="HTH-type_TetR-like_transc_reg"/>
</dbReference>
<dbReference type="InterPro" id="IPR001647">
    <property type="entry name" value="HTH_TetR"/>
</dbReference>
<evidence type="ECO:0000256" key="1">
    <source>
        <dbReference type="ARBA" id="ARBA00023125"/>
    </source>
</evidence>
<dbReference type="SUPFAM" id="SSF46689">
    <property type="entry name" value="Homeodomain-like"/>
    <property type="match status" value="1"/>
</dbReference>
<organism evidence="4 5">
    <name type="scientific">Lautropia mirabilis ATCC 51599</name>
    <dbReference type="NCBI Taxonomy" id="887898"/>
    <lineage>
        <taxon>Bacteria</taxon>
        <taxon>Pseudomonadati</taxon>
        <taxon>Pseudomonadota</taxon>
        <taxon>Betaproteobacteria</taxon>
        <taxon>Burkholderiales</taxon>
        <taxon>Burkholderiaceae</taxon>
        <taxon>Lautropia</taxon>
    </lineage>
</organism>
<dbReference type="SUPFAM" id="SSF48498">
    <property type="entry name" value="Tetracyclin repressor-like, C-terminal domain"/>
    <property type="match status" value="1"/>
</dbReference>
<keyword evidence="5" id="KW-1185">Reference proteome</keyword>
<feature type="domain" description="HTH tetR-type" evidence="3">
    <location>
        <begin position="16"/>
        <end position="76"/>
    </location>
</feature>
<dbReference type="RefSeq" id="WP_005673082.1">
    <property type="nucleotide sequence ID" value="NZ_CP146288.1"/>
</dbReference>
<dbReference type="STRING" id="887898.HMPREF0551_0898"/>
<accession>E7RVS7</accession>
<dbReference type="InterPro" id="IPR015292">
    <property type="entry name" value="Tscrpt_reg_YbiH_C"/>
</dbReference>
<dbReference type="Gene3D" id="1.10.357.10">
    <property type="entry name" value="Tetracycline Repressor, domain 2"/>
    <property type="match status" value="1"/>
</dbReference>
<dbReference type="GO" id="GO:0003700">
    <property type="term" value="F:DNA-binding transcription factor activity"/>
    <property type="evidence" value="ECO:0007669"/>
    <property type="project" value="TreeGrafter"/>
</dbReference>
<comment type="caution">
    <text evidence="4">The sequence shown here is derived from an EMBL/GenBank/DDBJ whole genome shotgun (WGS) entry which is preliminary data.</text>
</comment>
<dbReference type="Gene3D" id="1.10.10.60">
    <property type="entry name" value="Homeodomain-like"/>
    <property type="match status" value="1"/>
</dbReference>
<dbReference type="HOGENOM" id="CLU_069356_16_1_4"/>
<proteinExistence type="predicted"/>